<dbReference type="EMBL" id="VWZO01000306">
    <property type="protein sequence ID" value="NXH09385.1"/>
    <property type="molecule type" value="Genomic_DNA"/>
</dbReference>
<dbReference type="GO" id="GO:0016020">
    <property type="term" value="C:membrane"/>
    <property type="evidence" value="ECO:0007669"/>
    <property type="project" value="InterPro"/>
</dbReference>
<dbReference type="AlphaFoldDB" id="A0A7K9H8M0"/>
<organism evidence="1 2">
    <name type="scientific">Bucco capensis</name>
    <name type="common">collared puffbird</name>
    <dbReference type="NCBI Taxonomy" id="135168"/>
    <lineage>
        <taxon>Eukaryota</taxon>
        <taxon>Metazoa</taxon>
        <taxon>Chordata</taxon>
        <taxon>Craniata</taxon>
        <taxon>Vertebrata</taxon>
        <taxon>Euteleostomi</taxon>
        <taxon>Archelosauria</taxon>
        <taxon>Archosauria</taxon>
        <taxon>Dinosauria</taxon>
        <taxon>Saurischia</taxon>
        <taxon>Theropoda</taxon>
        <taxon>Coelurosauria</taxon>
        <taxon>Aves</taxon>
        <taxon>Neognathae</taxon>
        <taxon>Neoaves</taxon>
        <taxon>Telluraves</taxon>
        <taxon>Coraciimorphae</taxon>
        <taxon>Piciformes</taxon>
        <taxon>Bucconidae</taxon>
        <taxon>Bucco</taxon>
    </lineage>
</organism>
<gene>
    <name evidence="1" type="primary">Piezo2_0</name>
    <name evidence="1" type="ORF">BUCCAP_R01131</name>
</gene>
<dbReference type="GO" id="GO:0008381">
    <property type="term" value="F:mechanosensitive monoatomic ion channel activity"/>
    <property type="evidence" value="ECO:0007669"/>
    <property type="project" value="InterPro"/>
</dbReference>
<reference evidence="1 2" key="1">
    <citation type="submission" date="2019-09" db="EMBL/GenBank/DDBJ databases">
        <title>Bird 10,000 Genomes (B10K) Project - Family phase.</title>
        <authorList>
            <person name="Zhang G."/>
        </authorList>
    </citation>
    <scope>NUCLEOTIDE SEQUENCE [LARGE SCALE GENOMIC DNA]</scope>
    <source>
        <strain evidence="1">B10K-DU-001-16</strain>
        <tissue evidence="1">Muscle</tissue>
    </source>
</reference>
<comment type="caution">
    <text evidence="1">The sequence shown here is derived from an EMBL/GenBank/DDBJ whole genome shotgun (WGS) entry which is preliminary data.</text>
</comment>
<keyword evidence="2" id="KW-1185">Reference proteome</keyword>
<sequence length="269" mass="31344">PGENETKVNLEELKTSVLYSGPVDPAEWVGLRKSYPLLVYLRNNLLMLAILAFEVTIYRHQEYYRCRNNLTAPVTKTIFHDITRAHLDDGLVNCVKYFINYFFYKFGLEVEIWPKYCCFLACIITFQYFLCIGIPPAPCKGKKAIPVAWKCWEMDVFQRERMIEVLESTDCSFACFCHADYPWRSGNANFNSNIIKWLYFPDFIVRPNPVFLVYDFMLLLCASLQRQTFEDENKAAVRIIAGDNVEICMNLDAASFSQHNPVPDFIHCR</sequence>
<feature type="non-terminal residue" evidence="1">
    <location>
        <position position="269"/>
    </location>
</feature>
<proteinExistence type="predicted"/>
<dbReference type="OrthoDB" id="303066at2759"/>
<name>A0A7K9H8M0_9PICI</name>
<accession>A0A7K9H8M0</accession>
<evidence type="ECO:0000313" key="2">
    <source>
        <dbReference type="Proteomes" id="UP000534107"/>
    </source>
</evidence>
<dbReference type="PANTHER" id="PTHR47049">
    <property type="entry name" value="PIEZO-TYPE MECHANOSENSITIVE ION CHANNEL HOMOLOG"/>
    <property type="match status" value="1"/>
</dbReference>
<dbReference type="Proteomes" id="UP000534107">
    <property type="component" value="Unassembled WGS sequence"/>
</dbReference>
<dbReference type="InterPro" id="IPR027272">
    <property type="entry name" value="Piezo"/>
</dbReference>
<evidence type="ECO:0000313" key="1">
    <source>
        <dbReference type="EMBL" id="NXH09385.1"/>
    </source>
</evidence>
<dbReference type="PANTHER" id="PTHR47049:SF6">
    <property type="entry name" value="PIEZO-TYPE MECHANOSENSITIVE ION CHANNEL COMPONENT"/>
    <property type="match status" value="1"/>
</dbReference>
<feature type="non-terminal residue" evidence="1">
    <location>
        <position position="1"/>
    </location>
</feature>
<protein>
    <submittedName>
        <fullName evidence="1">PIEZ2 protein</fullName>
    </submittedName>
</protein>